<protein>
    <submittedName>
        <fullName evidence="1">Ribosomal protein L14</fullName>
    </submittedName>
</protein>
<gene>
    <name evidence="1" type="primary">rpl14</name>
</gene>
<accession>A0A2I6SRY2</accession>
<dbReference type="GO" id="GO:0005840">
    <property type="term" value="C:ribosome"/>
    <property type="evidence" value="ECO:0007669"/>
    <property type="project" value="UniProtKB-KW"/>
</dbReference>
<keyword evidence="1" id="KW-0496">Mitochondrion</keyword>
<geneLocation type="mitochondrion" evidence="1"/>
<sequence>MVFDNIILFLNVLEQFAIRVTIFDINVEDIIKYVNKLYFNNNDDLVQNIIKKSLVINESFDSKIIVRDSLKDINKKIINDDLFTKLNYDYNFYKDIHFRFIY</sequence>
<reference evidence="1" key="1">
    <citation type="submission" date="2017-07" db="EMBL/GenBank/DDBJ databases">
        <title>The complete mitochondrial genome of Vannella simplex (Amoebozoa, Discosea, Vannellida).</title>
        <authorList>
            <person name="Bondarenko N."/>
            <person name="Nassonova E."/>
            <person name="Mijanovic O."/>
            <person name="Glotova A."/>
            <person name="Kamyshatskaya O."/>
            <person name="Kudryavtsev A."/>
            <person name="Masharsky A."/>
            <person name="Polev D."/>
            <person name="Smirnov A."/>
        </authorList>
    </citation>
    <scope>NUCLEOTIDE SEQUENCE</scope>
</reference>
<proteinExistence type="predicted"/>
<dbReference type="AlphaFoldDB" id="A0A2I6SRY2"/>
<evidence type="ECO:0000313" key="1">
    <source>
        <dbReference type="EMBL" id="AUO29159.1"/>
    </source>
</evidence>
<organism evidence="1">
    <name type="scientific">Vannella simplex</name>
    <dbReference type="NCBI Taxonomy" id="197532"/>
    <lineage>
        <taxon>Eukaryota</taxon>
        <taxon>Amoebozoa</taxon>
        <taxon>Discosea</taxon>
        <taxon>Flabellinia</taxon>
        <taxon>Vannellidae</taxon>
        <taxon>Vannella</taxon>
    </lineage>
</organism>
<keyword evidence="1" id="KW-0687">Ribonucleoprotein</keyword>
<dbReference type="EMBL" id="MF496657">
    <property type="protein sequence ID" value="AUO29159.1"/>
    <property type="molecule type" value="Genomic_DNA"/>
</dbReference>
<keyword evidence="1" id="KW-0689">Ribosomal protein</keyword>
<name>A0A2I6SRY2_9EUKA</name>